<proteinExistence type="predicted"/>
<dbReference type="Proteomes" id="UP000265618">
    <property type="component" value="Unassembled WGS sequence"/>
</dbReference>
<reference evidence="2 3" key="1">
    <citation type="journal article" date="2018" name="PLoS ONE">
        <title>The draft genome of Kipferlia bialata reveals reductive genome evolution in fornicate parasites.</title>
        <authorList>
            <person name="Tanifuji G."/>
            <person name="Takabayashi S."/>
            <person name="Kume K."/>
            <person name="Takagi M."/>
            <person name="Nakayama T."/>
            <person name="Kamikawa R."/>
            <person name="Inagaki Y."/>
            <person name="Hashimoto T."/>
        </authorList>
    </citation>
    <scope>NUCLEOTIDE SEQUENCE [LARGE SCALE GENOMIC DNA]</scope>
    <source>
        <strain evidence="2">NY0173</strain>
    </source>
</reference>
<feature type="region of interest" description="Disordered" evidence="1">
    <location>
        <begin position="25"/>
        <end position="48"/>
    </location>
</feature>
<organism evidence="2 3">
    <name type="scientific">Kipferlia bialata</name>
    <dbReference type="NCBI Taxonomy" id="797122"/>
    <lineage>
        <taxon>Eukaryota</taxon>
        <taxon>Metamonada</taxon>
        <taxon>Carpediemonas-like organisms</taxon>
        <taxon>Kipferlia</taxon>
    </lineage>
</organism>
<dbReference type="EMBL" id="BDIP01004961">
    <property type="protein sequence ID" value="GIQ89359.1"/>
    <property type="molecule type" value="Genomic_DNA"/>
</dbReference>
<accession>A0A9K3D8L0</accession>
<comment type="caution">
    <text evidence="2">The sequence shown here is derived from an EMBL/GenBank/DDBJ whole genome shotgun (WGS) entry which is preliminary data.</text>
</comment>
<sequence length="176" mass="20010">MSSVAELSSEVDAIRSKLSRYELLISRHEREDKEKDKSIREMRDKHSKEVQNLLKEHKERLSEAVSTVKSRLERQLAEMTAERNGCNDDAKKYKKKSTDLDVKLRTTSAKLKKAHELEQTMQARIAELEGEGKTKSGQAASMQAKIHKMKDVIAELEGVKAQLEAQCAQLTEALMQ</sequence>
<name>A0A9K3D8L0_9EUKA</name>
<keyword evidence="3" id="KW-1185">Reference proteome</keyword>
<gene>
    <name evidence="2" type="ORF">KIPB_011803</name>
</gene>
<evidence type="ECO:0000313" key="2">
    <source>
        <dbReference type="EMBL" id="GIQ89359.1"/>
    </source>
</evidence>
<feature type="non-terminal residue" evidence="2">
    <location>
        <position position="1"/>
    </location>
</feature>
<dbReference type="AlphaFoldDB" id="A0A9K3D8L0"/>
<protein>
    <submittedName>
        <fullName evidence="2">Uncharacterized protein</fullName>
    </submittedName>
</protein>
<evidence type="ECO:0000313" key="3">
    <source>
        <dbReference type="Proteomes" id="UP000265618"/>
    </source>
</evidence>
<evidence type="ECO:0000256" key="1">
    <source>
        <dbReference type="SAM" id="MobiDB-lite"/>
    </source>
</evidence>